<dbReference type="SUPFAM" id="SSF53067">
    <property type="entry name" value="Actin-like ATPase domain"/>
    <property type="match status" value="1"/>
</dbReference>
<gene>
    <name evidence="4" type="ORF">SAMN04489714_0036</name>
</gene>
<dbReference type="PANTHER" id="PTHR18964:SF149">
    <property type="entry name" value="BIFUNCTIONAL UDP-N-ACETYLGLUCOSAMINE 2-EPIMERASE_N-ACETYLMANNOSAMINE KINASE"/>
    <property type="match status" value="1"/>
</dbReference>
<dbReference type="PANTHER" id="PTHR18964">
    <property type="entry name" value="ROK (REPRESSOR, ORF, KINASE) FAMILY"/>
    <property type="match status" value="1"/>
</dbReference>
<dbReference type="Proteomes" id="UP000198976">
    <property type="component" value="Chromosome I"/>
</dbReference>
<feature type="domain" description="HTH marR-type" evidence="3">
    <location>
        <begin position="40"/>
        <end position="92"/>
    </location>
</feature>
<dbReference type="Pfam" id="PF00480">
    <property type="entry name" value="ROK"/>
    <property type="match status" value="1"/>
</dbReference>
<dbReference type="Gene3D" id="1.10.10.10">
    <property type="entry name" value="Winged helix-like DNA-binding domain superfamily/Winged helix DNA-binding domain"/>
    <property type="match status" value="1"/>
</dbReference>
<dbReference type="InterPro" id="IPR000835">
    <property type="entry name" value="HTH_MarR-typ"/>
</dbReference>
<name>A0ABY0V4K8_9ACTO</name>
<organism evidence="4 5">
    <name type="scientific">Schaalia radingae</name>
    <dbReference type="NCBI Taxonomy" id="131110"/>
    <lineage>
        <taxon>Bacteria</taxon>
        <taxon>Bacillati</taxon>
        <taxon>Actinomycetota</taxon>
        <taxon>Actinomycetes</taxon>
        <taxon>Actinomycetales</taxon>
        <taxon>Actinomycetaceae</taxon>
        <taxon>Schaalia</taxon>
    </lineage>
</organism>
<comment type="similarity">
    <text evidence="1">Belongs to the ROK (NagC/XylR) family.</text>
</comment>
<dbReference type="SUPFAM" id="SSF46785">
    <property type="entry name" value="Winged helix' DNA-binding domain"/>
    <property type="match status" value="1"/>
</dbReference>
<accession>A0ABY0V4K8</accession>
<proteinExistence type="inferred from homology"/>
<evidence type="ECO:0000259" key="3">
    <source>
        <dbReference type="Pfam" id="PF12802"/>
    </source>
</evidence>
<keyword evidence="4" id="KW-0418">Kinase</keyword>
<evidence type="ECO:0000313" key="5">
    <source>
        <dbReference type="Proteomes" id="UP000198976"/>
    </source>
</evidence>
<feature type="region of interest" description="Disordered" evidence="2">
    <location>
        <begin position="1"/>
        <end position="28"/>
    </location>
</feature>
<dbReference type="Gene3D" id="3.30.420.40">
    <property type="match status" value="2"/>
</dbReference>
<dbReference type="InterPro" id="IPR000600">
    <property type="entry name" value="ROK"/>
</dbReference>
<dbReference type="Pfam" id="PF12802">
    <property type="entry name" value="MarR_2"/>
    <property type="match status" value="1"/>
</dbReference>
<protein>
    <submittedName>
        <fullName evidence="4">Sugar kinase of the NBD/HSP70 family, may contain an N-terminal HTH domain</fullName>
    </submittedName>
</protein>
<dbReference type="InterPro" id="IPR036390">
    <property type="entry name" value="WH_DNA-bd_sf"/>
</dbReference>
<keyword evidence="5" id="KW-1185">Reference proteome</keyword>
<evidence type="ECO:0000313" key="4">
    <source>
        <dbReference type="EMBL" id="SDT85404.1"/>
    </source>
</evidence>
<evidence type="ECO:0000256" key="1">
    <source>
        <dbReference type="ARBA" id="ARBA00006479"/>
    </source>
</evidence>
<feature type="compositionally biased region" description="Polar residues" evidence="2">
    <location>
        <begin position="9"/>
        <end position="23"/>
    </location>
</feature>
<keyword evidence="4" id="KW-0808">Transferase</keyword>
<dbReference type="RefSeq" id="WP_092648045.1">
    <property type="nucleotide sequence ID" value="NZ_LT629792.1"/>
</dbReference>
<dbReference type="InterPro" id="IPR036388">
    <property type="entry name" value="WH-like_DNA-bd_sf"/>
</dbReference>
<reference evidence="4 5" key="1">
    <citation type="submission" date="2016-10" db="EMBL/GenBank/DDBJ databases">
        <authorList>
            <person name="Varghese N."/>
            <person name="Submissions S."/>
        </authorList>
    </citation>
    <scope>NUCLEOTIDE SEQUENCE [LARGE SCALE GENOMIC DNA]</scope>
    <source>
        <strain evidence="4 5">DSM 9169</strain>
    </source>
</reference>
<evidence type="ECO:0000256" key="2">
    <source>
        <dbReference type="SAM" id="MobiDB-lite"/>
    </source>
</evidence>
<dbReference type="GO" id="GO:0016301">
    <property type="term" value="F:kinase activity"/>
    <property type="evidence" value="ECO:0007669"/>
    <property type="project" value="UniProtKB-KW"/>
</dbReference>
<sequence length="428" mass="44180">MTRAHKSSSRLTSLPRSARTSSRGNGGVKAQSLRAMNLALVFRYILADPGAVTRASVAATTGITRATVSRLVDELISAHLVTELDPSTDARRGRPAVRLTPREGYTTALGLEVNVSYLAARIVDLSGQIVAEGVQEGDFSDSDPQQTMRALGELADRVKAQADDAAEGDTLFLGTGLAVPGIVSAQAVILAPNLGWRDLPLHTLLAPLSHLGVVTVANEADLAAWAVACPQPGVPSGPPSFVYVSGEVGIGAGIIIDHALLPGSHGWAGEIGHISTDPAGPTCRCGATGCLEAYIGQRALVERAGLARGATNVDVVAAAQAGNAAARVALDEGGAALGRTLSAVINMLDIPLVVLGGSVADIGSELRERALPELRTRVLHSAGSPSEIRIAEHSASLATIGAAHRVLQHLVDDPMAWTARVERSQESA</sequence>
<dbReference type="EMBL" id="LT629792">
    <property type="protein sequence ID" value="SDT85404.1"/>
    <property type="molecule type" value="Genomic_DNA"/>
</dbReference>
<dbReference type="InterPro" id="IPR043129">
    <property type="entry name" value="ATPase_NBD"/>
</dbReference>